<name>A0A2P7EBX4_9SYNE</name>
<protein>
    <submittedName>
        <fullName evidence="2">Nucleotidyltransferase domain-containing protein</fullName>
    </submittedName>
</protein>
<dbReference type="AlphaFoldDB" id="A0A2P7EBX4"/>
<dbReference type="InterPro" id="IPR043519">
    <property type="entry name" value="NT_sf"/>
</dbReference>
<comment type="caution">
    <text evidence="2">The sequence shown here is derived from an EMBL/GenBank/DDBJ whole genome shotgun (WGS) entry which is preliminary data.</text>
</comment>
<dbReference type="RefSeq" id="WP_106500769.1">
    <property type="nucleotide sequence ID" value="NZ_PXVC01000081.1"/>
</dbReference>
<reference evidence="3" key="1">
    <citation type="submission" date="2018-03" db="EMBL/GenBank/DDBJ databases">
        <title>Ecological and genomic features of two cosmopolitan and abundant freshwater picocyanobacteria.</title>
        <authorList>
            <person name="Cabello-Yeves P.J."/>
            <person name="Picazo A."/>
            <person name="Camacho A."/>
            <person name="Callieri C."/>
            <person name="Rosselli R."/>
            <person name="Roda-Garcia J."/>
            <person name="Coutinho F.H."/>
            <person name="Rodriguez-Valera F."/>
        </authorList>
    </citation>
    <scope>NUCLEOTIDE SEQUENCE [LARGE SCALE GENOMIC DNA]</scope>
    <source>
        <strain evidence="3">Tous</strain>
    </source>
</reference>
<feature type="domain" description="Polymerase nucleotidyl transferase" evidence="1">
    <location>
        <begin position="28"/>
        <end position="85"/>
    </location>
</feature>
<dbReference type="Proteomes" id="UP000240206">
    <property type="component" value="Unassembled WGS sequence"/>
</dbReference>
<dbReference type="STRING" id="1910958.BTM30_06250"/>
<dbReference type="Pfam" id="PF01909">
    <property type="entry name" value="NTP_transf_2"/>
    <property type="match status" value="1"/>
</dbReference>
<dbReference type="CDD" id="cd05403">
    <property type="entry name" value="NT_KNTase_like"/>
    <property type="match status" value="1"/>
</dbReference>
<dbReference type="PANTHER" id="PTHR43449">
    <property type="entry name" value="NUCLEOTIDYLTRANSFERASE"/>
    <property type="match status" value="1"/>
</dbReference>
<evidence type="ECO:0000259" key="1">
    <source>
        <dbReference type="Pfam" id="PF01909"/>
    </source>
</evidence>
<evidence type="ECO:0000313" key="2">
    <source>
        <dbReference type="EMBL" id="PSI00731.1"/>
    </source>
</evidence>
<accession>A0A2P7EBX4</accession>
<sequence length="117" mass="12637">MVISSPTTGVPLKAVTTALIEALSLPPQLFLFGSRARGDARPDSDIDLLVLVQQASLSPAERQQILRALRAALRPLQLPVAVDLVVVGHQDAKRLAGSRWHVVARALREGKELYVAN</sequence>
<dbReference type="Gene3D" id="3.30.460.10">
    <property type="entry name" value="Beta Polymerase, domain 2"/>
    <property type="match status" value="1"/>
</dbReference>
<evidence type="ECO:0000313" key="3">
    <source>
        <dbReference type="Proteomes" id="UP000240206"/>
    </source>
</evidence>
<dbReference type="GO" id="GO:0016779">
    <property type="term" value="F:nucleotidyltransferase activity"/>
    <property type="evidence" value="ECO:0007669"/>
    <property type="project" value="InterPro"/>
</dbReference>
<keyword evidence="3" id="KW-1185">Reference proteome</keyword>
<organism evidence="2 3">
    <name type="scientific">Synechococcus lacustris str. Tous</name>
    <dbReference type="NCBI Taxonomy" id="1910958"/>
    <lineage>
        <taxon>Bacteria</taxon>
        <taxon>Bacillati</taxon>
        <taxon>Cyanobacteriota</taxon>
        <taxon>Cyanophyceae</taxon>
        <taxon>Synechococcales</taxon>
        <taxon>Synechococcaceae</taxon>
        <taxon>Synechococcus</taxon>
    </lineage>
</organism>
<dbReference type="SUPFAM" id="SSF81301">
    <property type="entry name" value="Nucleotidyltransferase"/>
    <property type="match status" value="1"/>
</dbReference>
<dbReference type="PANTHER" id="PTHR43449:SF3">
    <property type="entry name" value="POLYMERASE NUCLEOTIDYL TRANSFERASE DOMAIN-CONTAINING PROTEIN"/>
    <property type="match status" value="1"/>
</dbReference>
<proteinExistence type="predicted"/>
<dbReference type="InterPro" id="IPR002934">
    <property type="entry name" value="Polymerase_NTP_transf_dom"/>
</dbReference>
<gene>
    <name evidence="2" type="ORF">C7K08_11590</name>
</gene>
<dbReference type="EMBL" id="PXVC01000081">
    <property type="protein sequence ID" value="PSI00731.1"/>
    <property type="molecule type" value="Genomic_DNA"/>
</dbReference>